<feature type="transmembrane region" description="Helical" evidence="1">
    <location>
        <begin position="536"/>
        <end position="557"/>
    </location>
</feature>
<protein>
    <recommendedName>
        <fullName evidence="5">Ferric-chelate reductase 1</fullName>
    </recommendedName>
</protein>
<evidence type="ECO:0000313" key="4">
    <source>
        <dbReference type="Proteomes" id="UP001642540"/>
    </source>
</evidence>
<feature type="transmembrane region" description="Helical" evidence="1">
    <location>
        <begin position="713"/>
        <end position="735"/>
    </location>
</feature>
<evidence type="ECO:0000256" key="1">
    <source>
        <dbReference type="SAM" id="Phobius"/>
    </source>
</evidence>
<dbReference type="Proteomes" id="UP001642540">
    <property type="component" value="Unassembled WGS sequence"/>
</dbReference>
<proteinExistence type="predicted"/>
<dbReference type="CDD" id="cd08760">
    <property type="entry name" value="Cyt_b561_FRRS1_like"/>
    <property type="match status" value="1"/>
</dbReference>
<keyword evidence="1" id="KW-0812">Transmembrane</keyword>
<feature type="transmembrane region" description="Helical" evidence="1">
    <location>
        <begin position="607"/>
        <end position="632"/>
    </location>
</feature>
<keyword evidence="2" id="KW-0732">Signal</keyword>
<evidence type="ECO:0000256" key="2">
    <source>
        <dbReference type="SAM" id="SignalP"/>
    </source>
</evidence>
<keyword evidence="4" id="KW-1185">Reference proteome</keyword>
<feature type="transmembrane region" description="Helical" evidence="1">
    <location>
        <begin position="652"/>
        <end position="676"/>
    </location>
</feature>
<evidence type="ECO:0000313" key="3">
    <source>
        <dbReference type="EMBL" id="CAL8140440.1"/>
    </source>
</evidence>
<keyword evidence="1" id="KW-0472">Membrane</keyword>
<feature type="chain" id="PRO_5045274471" description="Ferric-chelate reductase 1" evidence="2">
    <location>
        <begin position="26"/>
        <end position="773"/>
    </location>
</feature>
<feature type="signal peptide" evidence="2">
    <location>
        <begin position="1"/>
        <end position="25"/>
    </location>
</feature>
<feature type="transmembrane region" description="Helical" evidence="1">
    <location>
        <begin position="497"/>
        <end position="516"/>
    </location>
</feature>
<evidence type="ECO:0008006" key="5">
    <source>
        <dbReference type="Google" id="ProtNLM"/>
    </source>
</evidence>
<organism evidence="3 4">
    <name type="scientific">Orchesella dallaii</name>
    <dbReference type="NCBI Taxonomy" id="48710"/>
    <lineage>
        <taxon>Eukaryota</taxon>
        <taxon>Metazoa</taxon>
        <taxon>Ecdysozoa</taxon>
        <taxon>Arthropoda</taxon>
        <taxon>Hexapoda</taxon>
        <taxon>Collembola</taxon>
        <taxon>Entomobryomorpha</taxon>
        <taxon>Entomobryoidea</taxon>
        <taxon>Orchesellidae</taxon>
        <taxon>Orchesellinae</taxon>
        <taxon>Orchesella</taxon>
    </lineage>
</organism>
<feature type="transmembrane region" description="Helical" evidence="1">
    <location>
        <begin position="577"/>
        <end position="595"/>
    </location>
</feature>
<sequence length="773" mass="89107">MLLKFLVAINLWHFVPLPSCINVEADPTIQCVQTGAGKLDANDTVFEPWHWRKGSFTIGAKRFDSKYGGAMNSAFAFYYRDLNPTQTFKANATEPEVEYCNYTLHTKTGWKLLLCDEKDERMKLRINAVQQTDPLSGNLSTLEGWLNIEVELVDKEDSIRMMYLQMYDEHFNAIGEFIKDPTEQCPPSDPENFVSPTEFQYLPCSAIGAREAQPSQAVYMVDGKDIIDKSLNMSLYLPSKEMPRGVHVTWRMNEYWCSRHHRIFPMAFVLTTKNIEDWRNTTNDGEIQDSYYKFFEKLGWWKLYRKIPNYWLLPDWIGAADIKHPDRGALQCKTPIWNASWIRGKFNHSVYQEYLHHTNIYTVYSSPQVTYTGALTCQQNPYFIKNYAQFVGRCQGHRSKNTSSSYFQTCNTNSSSPEFQGLNYTFVKYNDYVSNLTIVRKESCDRPCRSPQTVEDAINISKQEAEFTKPVIEEGYGLSHKSRAKTSLGRFWRGRKFHGIVCLIVTLFLMPISHFMARYYKETYMDFQFKGIHIWYWGHVCCAFAALGVLLTGQIAMGHTLESWGRSKSLYAIWHHALGWFSIFLHILMVLYGGFRSAIQKRNKIFMIAHSIVGFLIHSLNIFVLIPISTFIPASPSLRQCDRFGYPTGLSITFWITVAWAGLDALFHGFLTVLQITADKRLEIKRPLLWCPILPILDPNSHVDMRRSLLRKLLLYLYLFLSLVFTLGATIHLAVKHQPDFCVIGEMSCKAALGCTEIGLAMCKKLKYKDCTG</sequence>
<dbReference type="EMBL" id="CAXLJM020000136">
    <property type="protein sequence ID" value="CAL8140440.1"/>
    <property type="molecule type" value="Genomic_DNA"/>
</dbReference>
<gene>
    <name evidence="3" type="ORF">ODALV1_LOCUS28292</name>
</gene>
<reference evidence="3 4" key="1">
    <citation type="submission" date="2024-08" db="EMBL/GenBank/DDBJ databases">
        <authorList>
            <person name="Cucini C."/>
            <person name="Frati F."/>
        </authorList>
    </citation>
    <scope>NUCLEOTIDE SEQUENCE [LARGE SCALE GENOMIC DNA]</scope>
</reference>
<name>A0ABP1S0P3_9HEXA</name>
<keyword evidence="1" id="KW-1133">Transmembrane helix</keyword>
<comment type="caution">
    <text evidence="3">The sequence shown here is derived from an EMBL/GenBank/DDBJ whole genome shotgun (WGS) entry which is preliminary data.</text>
</comment>
<accession>A0ABP1S0P3</accession>